<dbReference type="AlphaFoldDB" id="W6TH12"/>
<evidence type="ECO:0000313" key="2">
    <source>
        <dbReference type="Proteomes" id="UP000019148"/>
    </source>
</evidence>
<accession>W6TH12</accession>
<dbReference type="EMBL" id="AZIT01000012">
    <property type="protein sequence ID" value="ETZ17693.1"/>
    <property type="molecule type" value="Genomic_DNA"/>
</dbReference>
<proteinExistence type="predicted"/>
<reference evidence="1 2" key="1">
    <citation type="submission" date="2013-12" db="EMBL/GenBank/DDBJ databases">
        <title>Comparative genomics of relapsing fever spirochetes.</title>
        <authorList>
            <person name="Schwan T.G."/>
            <person name="Raffel S.J."/>
            <person name="Porcella S.F."/>
        </authorList>
    </citation>
    <scope>NUCLEOTIDE SEQUENCE [LARGE SCALE GENOMIC DNA]</scope>
    <source>
        <strain evidence="1 2">CR2A</strain>
    </source>
</reference>
<name>W6TH12_9SPIR</name>
<organism evidence="1 2">
    <name type="scientific">Borrelia duttonii CR2A</name>
    <dbReference type="NCBI Taxonomy" id="1432657"/>
    <lineage>
        <taxon>Bacteria</taxon>
        <taxon>Pseudomonadati</taxon>
        <taxon>Spirochaetota</taxon>
        <taxon>Spirochaetia</taxon>
        <taxon>Spirochaetales</taxon>
        <taxon>Borreliaceae</taxon>
        <taxon>Borrelia</taxon>
    </lineage>
</organism>
<evidence type="ECO:0000313" key="1">
    <source>
        <dbReference type="EMBL" id="ETZ17693.1"/>
    </source>
</evidence>
<dbReference type="PATRIC" id="fig|1432657.3.peg.1362"/>
<keyword evidence="1" id="KW-0449">Lipoprotein</keyword>
<gene>
    <name evidence="1" type="ORF">BDCR2A_01393</name>
</gene>
<protein>
    <submittedName>
        <fullName evidence="1">Variable major outer membrane lipoprotein</fullName>
    </submittedName>
</protein>
<comment type="caution">
    <text evidence="1">The sequence shown here is derived from an EMBL/GenBank/DDBJ whole genome shotgun (WGS) entry which is preliminary data.</text>
</comment>
<dbReference type="Proteomes" id="UP000019148">
    <property type="component" value="Unassembled WGS sequence"/>
</dbReference>
<sequence>MKKAYNNALKGIVDTAFKEGVEKLIVGDVAVKVGNADNKDGAKMLSTDSVFINQQ</sequence>